<proteinExistence type="predicted"/>
<dbReference type="Gene3D" id="3.40.50.150">
    <property type="entry name" value="Vaccinia Virus protein VP39"/>
    <property type="match status" value="1"/>
</dbReference>
<reference evidence="3 4" key="1">
    <citation type="submission" date="2014-03" db="EMBL/GenBank/DDBJ databases">
        <title>Bradyrhizobium valentinum sp. nov., isolated from effective nodules of Lupinus mariae-josephae, a lupine endemic of basic-lime soils in Eastern Spain.</title>
        <authorList>
            <person name="Duran D."/>
            <person name="Rey L."/>
            <person name="Navarro A."/>
            <person name="Busquets A."/>
            <person name="Imperial J."/>
            <person name="Ruiz-Argueso T."/>
        </authorList>
    </citation>
    <scope>NUCLEOTIDE SEQUENCE [LARGE SCALE GENOMIC DNA]</scope>
    <source>
        <strain evidence="3 4">Ro19</strain>
    </source>
</reference>
<keyword evidence="1" id="KW-1133">Transmembrane helix</keyword>
<dbReference type="Pfam" id="PF08241">
    <property type="entry name" value="Methyltransf_11"/>
    <property type="match status" value="1"/>
</dbReference>
<dbReference type="SUPFAM" id="SSF53335">
    <property type="entry name" value="S-adenosyl-L-methionine-dependent methyltransferases"/>
    <property type="match status" value="1"/>
</dbReference>
<name>A0A0R3N6I5_9BRAD</name>
<dbReference type="InterPro" id="IPR013216">
    <property type="entry name" value="Methyltransf_11"/>
</dbReference>
<dbReference type="InterPro" id="IPR029063">
    <property type="entry name" value="SAM-dependent_MTases_sf"/>
</dbReference>
<evidence type="ECO:0000313" key="3">
    <source>
        <dbReference type="EMBL" id="KRR27612.1"/>
    </source>
</evidence>
<dbReference type="Proteomes" id="UP000052023">
    <property type="component" value="Unassembled WGS sequence"/>
</dbReference>
<organism evidence="3 4">
    <name type="scientific">Bradyrhizobium retamae</name>
    <dbReference type="NCBI Taxonomy" id="1300035"/>
    <lineage>
        <taxon>Bacteria</taxon>
        <taxon>Pseudomonadati</taxon>
        <taxon>Pseudomonadota</taxon>
        <taxon>Alphaproteobacteria</taxon>
        <taxon>Hyphomicrobiales</taxon>
        <taxon>Nitrobacteraceae</taxon>
        <taxon>Bradyrhizobium</taxon>
    </lineage>
</organism>
<gene>
    <name evidence="3" type="ORF">CQ13_04295</name>
</gene>
<accession>A0A0R3N6I5</accession>
<feature type="domain" description="Methyltransferase type 11" evidence="2">
    <location>
        <begin position="1"/>
        <end position="70"/>
    </location>
</feature>
<feature type="transmembrane region" description="Helical" evidence="1">
    <location>
        <begin position="93"/>
        <end position="113"/>
    </location>
</feature>
<dbReference type="GO" id="GO:0008757">
    <property type="term" value="F:S-adenosylmethionine-dependent methyltransferase activity"/>
    <property type="evidence" value="ECO:0007669"/>
    <property type="project" value="InterPro"/>
</dbReference>
<keyword evidence="1" id="KW-0472">Membrane</keyword>
<evidence type="ECO:0000313" key="4">
    <source>
        <dbReference type="Proteomes" id="UP000052023"/>
    </source>
</evidence>
<protein>
    <recommendedName>
        <fullName evidence="2">Methyltransferase type 11 domain-containing protein</fullName>
    </recommendedName>
</protein>
<dbReference type="EMBL" id="LLYA01000112">
    <property type="protein sequence ID" value="KRR27612.1"/>
    <property type="molecule type" value="Genomic_DNA"/>
</dbReference>
<evidence type="ECO:0000256" key="1">
    <source>
        <dbReference type="SAM" id="Phobius"/>
    </source>
</evidence>
<comment type="caution">
    <text evidence="3">The sequence shown here is derived from an EMBL/GenBank/DDBJ whole genome shotgun (WGS) entry which is preliminary data.</text>
</comment>
<evidence type="ECO:0000259" key="2">
    <source>
        <dbReference type="Pfam" id="PF08241"/>
    </source>
</evidence>
<keyword evidence="4" id="KW-1185">Reference proteome</keyword>
<dbReference type="AlphaFoldDB" id="A0A0R3N6I5"/>
<sequence length="149" mass="16254">MLQAARERCAGYANTLFVRASGRDLSAFQDSSIDLICAVDVFPYLVMSGLAQAHVGEAARVLRPDGHLLILNFAYHGDAASNLNELRNLARGMGLSICYSASLGVLALGWHLLSAAEIRRTGTFEMIRSWLVANRRGKNHDGSRVHTRA</sequence>
<keyword evidence="1" id="KW-0812">Transmembrane</keyword>